<reference evidence="7" key="1">
    <citation type="submission" date="2019-06" db="EMBL/GenBank/DDBJ databases">
        <authorList>
            <person name="Murdoch R.W."/>
            <person name="Fathepure B."/>
        </authorList>
    </citation>
    <scope>NUCLEOTIDE SEQUENCE</scope>
</reference>
<dbReference type="PANTHER" id="PTHR21087:SF16">
    <property type="entry name" value="SHIKIMATE KINASE 1, CHLOROPLASTIC"/>
    <property type="match status" value="1"/>
</dbReference>
<gene>
    <name evidence="7" type="primary">aroK_1</name>
    <name evidence="7" type="ORF">KBTEX_00775</name>
</gene>
<accession>A0A5B8RCP6</accession>
<dbReference type="GO" id="GO:0008652">
    <property type="term" value="P:amino acid biosynthetic process"/>
    <property type="evidence" value="ECO:0007669"/>
    <property type="project" value="UniProtKB-KW"/>
</dbReference>
<dbReference type="GO" id="GO:0004765">
    <property type="term" value="F:shikimate kinase activity"/>
    <property type="evidence" value="ECO:0007669"/>
    <property type="project" value="UniProtKB-EC"/>
</dbReference>
<sequence>MTGTRDNVVLIGMPGAGKSTVGVLLAKRLGKAFVDTDVLIQQREGRSLQAIVDAGGAADLRRIEGDTLAGLEVHDHVIATGGSAVYSDSAMTHLRRSGVIVYLSVPWPEIERRIHNLDSRGIARDPAQSLRAVYDERVPLYRAAADLCVDCTGLGQHECMEQVASGLAARGAPD</sequence>
<dbReference type="PRINTS" id="PR01100">
    <property type="entry name" value="SHIKIMTKNASE"/>
</dbReference>
<keyword evidence="5" id="KW-0067">ATP-binding</keyword>
<evidence type="ECO:0000256" key="5">
    <source>
        <dbReference type="ARBA" id="ARBA00022840"/>
    </source>
</evidence>
<keyword evidence="6" id="KW-0057">Aromatic amino acid biosynthesis</keyword>
<evidence type="ECO:0000256" key="4">
    <source>
        <dbReference type="ARBA" id="ARBA00022777"/>
    </source>
</evidence>
<keyword evidence="1" id="KW-0028">Amino-acid biosynthesis</keyword>
<dbReference type="InterPro" id="IPR027417">
    <property type="entry name" value="P-loop_NTPase"/>
</dbReference>
<dbReference type="Gene3D" id="3.40.50.300">
    <property type="entry name" value="P-loop containing nucleotide triphosphate hydrolases"/>
    <property type="match status" value="1"/>
</dbReference>
<dbReference type="CDD" id="cd00464">
    <property type="entry name" value="SK"/>
    <property type="match status" value="1"/>
</dbReference>
<dbReference type="InterPro" id="IPR000623">
    <property type="entry name" value="Shikimate_kinase/TSH1"/>
</dbReference>
<keyword evidence="2 7" id="KW-0808">Transferase</keyword>
<dbReference type="Pfam" id="PF01202">
    <property type="entry name" value="SKI"/>
    <property type="match status" value="1"/>
</dbReference>
<evidence type="ECO:0000256" key="3">
    <source>
        <dbReference type="ARBA" id="ARBA00022741"/>
    </source>
</evidence>
<dbReference type="InterPro" id="IPR031322">
    <property type="entry name" value="Shikimate/glucono_kinase"/>
</dbReference>
<protein>
    <submittedName>
        <fullName evidence="7">Shikimate kinase</fullName>
        <ecNumber evidence="7">2.7.1.71</ecNumber>
    </submittedName>
</protein>
<keyword evidence="3" id="KW-0547">Nucleotide-binding</keyword>
<dbReference type="HAMAP" id="MF_00109">
    <property type="entry name" value="Shikimate_kinase"/>
    <property type="match status" value="1"/>
</dbReference>
<dbReference type="EC" id="2.7.1.71" evidence="7"/>
<dbReference type="AlphaFoldDB" id="A0A5B8RCP6"/>
<name>A0A5B8RCP6_9ZZZZ</name>
<proteinExistence type="inferred from homology"/>
<evidence type="ECO:0000256" key="6">
    <source>
        <dbReference type="ARBA" id="ARBA00023141"/>
    </source>
</evidence>
<evidence type="ECO:0000313" key="7">
    <source>
        <dbReference type="EMBL" id="QEA04467.1"/>
    </source>
</evidence>
<keyword evidence="4 7" id="KW-0418">Kinase</keyword>
<organism evidence="7">
    <name type="scientific">uncultured organism</name>
    <dbReference type="NCBI Taxonomy" id="155900"/>
    <lineage>
        <taxon>unclassified sequences</taxon>
        <taxon>environmental samples</taxon>
    </lineage>
</organism>
<dbReference type="GO" id="GO:0005524">
    <property type="term" value="F:ATP binding"/>
    <property type="evidence" value="ECO:0007669"/>
    <property type="project" value="UniProtKB-KW"/>
</dbReference>
<evidence type="ECO:0000256" key="1">
    <source>
        <dbReference type="ARBA" id="ARBA00022605"/>
    </source>
</evidence>
<evidence type="ECO:0000256" key="2">
    <source>
        <dbReference type="ARBA" id="ARBA00022679"/>
    </source>
</evidence>
<dbReference type="EMBL" id="MN079084">
    <property type="protein sequence ID" value="QEA04467.1"/>
    <property type="molecule type" value="Genomic_DNA"/>
</dbReference>
<dbReference type="SUPFAM" id="SSF52540">
    <property type="entry name" value="P-loop containing nucleoside triphosphate hydrolases"/>
    <property type="match status" value="1"/>
</dbReference>
<dbReference type="GO" id="GO:0009073">
    <property type="term" value="P:aromatic amino acid family biosynthetic process"/>
    <property type="evidence" value="ECO:0007669"/>
    <property type="project" value="UniProtKB-KW"/>
</dbReference>
<dbReference type="PANTHER" id="PTHR21087">
    <property type="entry name" value="SHIKIMATE KINASE"/>
    <property type="match status" value="1"/>
</dbReference>